<dbReference type="AlphaFoldDB" id="A0A8D8HIW5"/>
<organism evidence="2">
    <name type="scientific">Culex pipiens</name>
    <name type="common">House mosquito</name>
    <dbReference type="NCBI Taxonomy" id="7175"/>
    <lineage>
        <taxon>Eukaryota</taxon>
        <taxon>Metazoa</taxon>
        <taxon>Ecdysozoa</taxon>
        <taxon>Arthropoda</taxon>
        <taxon>Hexapoda</taxon>
        <taxon>Insecta</taxon>
        <taxon>Pterygota</taxon>
        <taxon>Neoptera</taxon>
        <taxon>Endopterygota</taxon>
        <taxon>Diptera</taxon>
        <taxon>Nematocera</taxon>
        <taxon>Culicoidea</taxon>
        <taxon>Culicidae</taxon>
        <taxon>Culicinae</taxon>
        <taxon>Culicini</taxon>
        <taxon>Culex</taxon>
        <taxon>Culex</taxon>
    </lineage>
</organism>
<feature type="compositionally biased region" description="Polar residues" evidence="1">
    <location>
        <begin position="112"/>
        <end position="125"/>
    </location>
</feature>
<reference evidence="2" key="1">
    <citation type="submission" date="2021-05" db="EMBL/GenBank/DDBJ databases">
        <authorList>
            <person name="Alioto T."/>
            <person name="Alioto T."/>
            <person name="Gomez Garrido J."/>
        </authorList>
    </citation>
    <scope>NUCLEOTIDE SEQUENCE</scope>
</reference>
<dbReference type="EMBL" id="HBUE01211813">
    <property type="protein sequence ID" value="CAG6534837.1"/>
    <property type="molecule type" value="Transcribed_RNA"/>
</dbReference>
<protein>
    <submittedName>
        <fullName evidence="2">(northern house mosquito) hypothetical protein</fullName>
    </submittedName>
</protein>
<evidence type="ECO:0000256" key="1">
    <source>
        <dbReference type="SAM" id="MobiDB-lite"/>
    </source>
</evidence>
<feature type="region of interest" description="Disordered" evidence="1">
    <location>
        <begin position="92"/>
        <end position="125"/>
    </location>
</feature>
<name>A0A8D8HIW5_CULPI</name>
<proteinExistence type="predicted"/>
<feature type="compositionally biased region" description="Low complexity" evidence="1">
    <location>
        <begin position="100"/>
        <end position="111"/>
    </location>
</feature>
<evidence type="ECO:0000313" key="2">
    <source>
        <dbReference type="EMBL" id="CAG6534837.1"/>
    </source>
</evidence>
<dbReference type="EMBL" id="HBUE01318246">
    <property type="protein sequence ID" value="CAG6586784.1"/>
    <property type="molecule type" value="Transcribed_RNA"/>
</dbReference>
<accession>A0A8D8HIW5</accession>
<sequence>MPPEEQEQISSHKYQTRSEQRPSNCQPWPAKKESLVCRTDPTSPPAVWPAKPFLQFVNKDVLKLKIDERETNHPSVACHFVDRGETELLVSSGEVTPRCSSSSSAPRWSLSHGASSPEASQGPQN</sequence>
<feature type="region of interest" description="Disordered" evidence="1">
    <location>
        <begin position="1"/>
        <end position="30"/>
    </location>
</feature>